<dbReference type="InterPro" id="IPR036188">
    <property type="entry name" value="FAD/NAD-bd_sf"/>
</dbReference>
<dbReference type="Pfam" id="PF00743">
    <property type="entry name" value="FMO-like"/>
    <property type="match status" value="1"/>
</dbReference>
<keyword evidence="8" id="KW-1185">Reference proteome</keyword>
<dbReference type="InterPro" id="IPR020946">
    <property type="entry name" value="Flavin_mOase-like"/>
</dbReference>
<comment type="cofactor">
    <cofactor evidence="1">
        <name>FAD</name>
        <dbReference type="ChEBI" id="CHEBI:57692"/>
    </cofactor>
</comment>
<dbReference type="InterPro" id="IPR051820">
    <property type="entry name" value="FAD-binding_MO"/>
</dbReference>
<keyword evidence="3" id="KW-0274">FAD</keyword>
<feature type="region of interest" description="Disordered" evidence="6">
    <location>
        <begin position="629"/>
        <end position="672"/>
    </location>
</feature>
<name>A0ABN9QTC7_9DINO</name>
<feature type="region of interest" description="Disordered" evidence="6">
    <location>
        <begin position="535"/>
        <end position="608"/>
    </location>
</feature>
<accession>A0ABN9QTC7</accession>
<comment type="caution">
    <text evidence="7">The sequence shown here is derived from an EMBL/GenBank/DDBJ whole genome shotgun (WGS) entry which is preliminary data.</text>
</comment>
<evidence type="ECO:0000313" key="7">
    <source>
        <dbReference type="EMBL" id="CAK0808457.1"/>
    </source>
</evidence>
<feature type="compositionally biased region" description="Low complexity" evidence="6">
    <location>
        <begin position="17"/>
        <end position="33"/>
    </location>
</feature>
<dbReference type="SUPFAM" id="SSF51905">
    <property type="entry name" value="FAD/NAD(P)-binding domain"/>
    <property type="match status" value="2"/>
</dbReference>
<dbReference type="PANTHER" id="PTHR43872:SF1">
    <property type="entry name" value="MONOOXYGENASE, PUTATIVE (AFU_ORTHOLOGUE AFUA_8G02570)-RELATED"/>
    <property type="match status" value="1"/>
</dbReference>
<evidence type="ECO:0000256" key="1">
    <source>
        <dbReference type="ARBA" id="ARBA00001974"/>
    </source>
</evidence>
<organism evidence="7 8">
    <name type="scientific">Prorocentrum cordatum</name>
    <dbReference type="NCBI Taxonomy" id="2364126"/>
    <lineage>
        <taxon>Eukaryota</taxon>
        <taxon>Sar</taxon>
        <taxon>Alveolata</taxon>
        <taxon>Dinophyceae</taxon>
        <taxon>Prorocentrales</taxon>
        <taxon>Prorocentraceae</taxon>
        <taxon>Prorocentrum</taxon>
    </lineage>
</organism>
<keyword evidence="5" id="KW-0503">Monooxygenase</keyword>
<reference evidence="7" key="1">
    <citation type="submission" date="2023-10" db="EMBL/GenBank/DDBJ databases">
        <authorList>
            <person name="Chen Y."/>
            <person name="Shah S."/>
            <person name="Dougan E. K."/>
            <person name="Thang M."/>
            <person name="Chan C."/>
        </authorList>
    </citation>
    <scope>NUCLEOTIDE SEQUENCE [LARGE SCALE GENOMIC DNA]</scope>
</reference>
<dbReference type="PANTHER" id="PTHR43872">
    <property type="entry name" value="MONOOXYGENASE, PUTATIVE (AFU_ORTHOLOGUE AFUA_8G02570)-RELATED"/>
    <property type="match status" value="1"/>
</dbReference>
<evidence type="ECO:0000313" key="8">
    <source>
        <dbReference type="Proteomes" id="UP001189429"/>
    </source>
</evidence>
<evidence type="ECO:0000256" key="5">
    <source>
        <dbReference type="ARBA" id="ARBA00023033"/>
    </source>
</evidence>
<keyword evidence="4" id="KW-0560">Oxidoreductase</keyword>
<feature type="non-terminal residue" evidence="7">
    <location>
        <position position="1"/>
    </location>
</feature>
<evidence type="ECO:0000256" key="3">
    <source>
        <dbReference type="ARBA" id="ARBA00022827"/>
    </source>
</evidence>
<dbReference type="Gene3D" id="3.50.50.60">
    <property type="entry name" value="FAD/NAD(P)-binding domain"/>
    <property type="match status" value="1"/>
</dbReference>
<feature type="compositionally biased region" description="Low complexity" evidence="6">
    <location>
        <begin position="578"/>
        <end position="588"/>
    </location>
</feature>
<keyword evidence="2" id="KW-0285">Flavoprotein</keyword>
<feature type="region of interest" description="Disordered" evidence="6">
    <location>
        <begin position="1"/>
        <end position="33"/>
    </location>
</feature>
<dbReference type="Proteomes" id="UP001189429">
    <property type="component" value="Unassembled WGS sequence"/>
</dbReference>
<gene>
    <name evidence="7" type="ORF">PCOR1329_LOCUS14052</name>
</gene>
<evidence type="ECO:0000256" key="2">
    <source>
        <dbReference type="ARBA" id="ARBA00022630"/>
    </source>
</evidence>
<evidence type="ECO:0000256" key="6">
    <source>
        <dbReference type="SAM" id="MobiDB-lite"/>
    </source>
</evidence>
<sequence>ARGWLPRGPAPERRRGGAPPSRRGWRSPPRGAGRGAAAMAAVAVDVVKESTIGVGLGRGHASPSGVEEHDVLVLGAGLSGIFLPDYHLRRLGTKRFAVLDRRADVGGMWAELRFPGLRTDSPLGLYGYSFHASSRTTRMMPTREELLEYFREVVDEHGLDQYMRFGQHVQRAEFDSQSGRWQLTTSGGRRFSCQHVMNCTGYFDLFDPYIPEIPGMAIFSGRIVHTHSWTDDVEYEGKRVVLVGSGATAVTTAPALARGAKSLTMLQRSPTYIRSSALHYPRWSFWTIATRLVQAGGILKILGRCMFRAIFWWMRRKALWETKAFNDRQLAWSASLPEAVAARERDGAAAVEAIARRFPELRRHFTPEYPLFEQRTGFAPGDEFFSALQRGRLRVITAHIDRFTPGGVRLKPLSSGARAAAESCGEPETPEHLEADLVVLATGHKLSLLGGVELVVDGRPQLLGEKMAYRGGLMVSDVPNMFHFSGYFKGRTPSAWRRRCRWCCASCASCARRGLRRWCPGGAAARETWTRARRLASSPPLRGTRTLAGGALATRGGTRPSGAGQAWGPTRRGGGAGTTMRTGWTAGRPASRTACSSTRPGRRPLPVIWRGGRAGTTCVLRLKCNPLGSRPDRQPPSVGGAIAGRRPGFPPLLGSPPARVPQAPSSARRPALGGVAGRLSAVPRSMPLRRTCAHNLSCVSAVRLMVSLCNVARGFPPLPISVHLVQGFAAPFHLSQGF</sequence>
<proteinExistence type="predicted"/>
<evidence type="ECO:0000256" key="4">
    <source>
        <dbReference type="ARBA" id="ARBA00023002"/>
    </source>
</evidence>
<feature type="compositionally biased region" description="Low complexity" evidence="6">
    <location>
        <begin position="541"/>
        <end position="558"/>
    </location>
</feature>
<dbReference type="EMBL" id="CAUYUJ010004177">
    <property type="protein sequence ID" value="CAK0808457.1"/>
    <property type="molecule type" value="Genomic_DNA"/>
</dbReference>
<protein>
    <submittedName>
        <fullName evidence="7">Uncharacterized protein</fullName>
    </submittedName>
</protein>